<name>A0A0L0GD76_9EUKA</name>
<dbReference type="PANTHER" id="PTHR12461">
    <property type="entry name" value="HYPOXIA-INDUCIBLE FACTOR 1 ALPHA INHIBITOR-RELATED"/>
    <property type="match status" value="1"/>
</dbReference>
<dbReference type="PANTHER" id="PTHR12461:SF105">
    <property type="entry name" value="HYPOXIA-INDUCIBLE FACTOR 1-ALPHA INHIBITOR"/>
    <property type="match status" value="1"/>
</dbReference>
<evidence type="ECO:0000256" key="1">
    <source>
        <dbReference type="SAM" id="MobiDB-lite"/>
    </source>
</evidence>
<reference evidence="3 4" key="1">
    <citation type="submission" date="2011-02" db="EMBL/GenBank/DDBJ databases">
        <title>The Genome Sequence of Sphaeroforma arctica JP610.</title>
        <authorList>
            <consortium name="The Broad Institute Genome Sequencing Platform"/>
            <person name="Russ C."/>
            <person name="Cuomo C."/>
            <person name="Young S.K."/>
            <person name="Zeng Q."/>
            <person name="Gargeya S."/>
            <person name="Alvarado L."/>
            <person name="Berlin A."/>
            <person name="Chapman S.B."/>
            <person name="Chen Z."/>
            <person name="Freedman E."/>
            <person name="Gellesch M."/>
            <person name="Goldberg J."/>
            <person name="Griggs A."/>
            <person name="Gujja S."/>
            <person name="Heilman E."/>
            <person name="Heiman D."/>
            <person name="Howarth C."/>
            <person name="Mehta T."/>
            <person name="Neiman D."/>
            <person name="Pearson M."/>
            <person name="Roberts A."/>
            <person name="Saif S."/>
            <person name="Shea T."/>
            <person name="Shenoy N."/>
            <person name="Sisk P."/>
            <person name="Stolte C."/>
            <person name="Sykes S."/>
            <person name="White J."/>
            <person name="Yandava C."/>
            <person name="Burger G."/>
            <person name="Gray M.W."/>
            <person name="Holland P.W.H."/>
            <person name="King N."/>
            <person name="Lang F.B.F."/>
            <person name="Roger A.J."/>
            <person name="Ruiz-Trillo I."/>
            <person name="Haas B."/>
            <person name="Nusbaum C."/>
            <person name="Birren B."/>
        </authorList>
    </citation>
    <scope>NUCLEOTIDE SEQUENCE [LARGE SCALE GENOMIC DNA]</scope>
    <source>
        <strain evidence="3 4">JP610</strain>
    </source>
</reference>
<dbReference type="GeneID" id="25901538"/>
<proteinExistence type="predicted"/>
<evidence type="ECO:0000259" key="2">
    <source>
        <dbReference type="PROSITE" id="PS51184"/>
    </source>
</evidence>
<sequence>MSSTPVYKREGEEIAPEAATKRTRNTATIASVYKEKQSGAFAFGFGGGDDYDGADVAERNEESEPVHTLLNLDKNTDNVANTHEHLSECTNAQKGVVRNDEPVLRSSIACIAVRDHWAPGMTGKVVKERYYNIIWEKSSDFSLCVTDSSNVDIVGPEGHVGREYFVPPSVVRLVRSRTDEKSQTLKNDTVTNTDSILHYDSTWLKASCVLGYDLPYSNTPSLLEPGLECFVWPLSADTFMKNVFQQKALVVHGTGQRLEELRKDFHDLDVEEMVQEASRVVVWMKTKQGKMQYIDAGPDIAINCYRAGHTLYFNPSLDVQRKYFDALTDSLGMKCIDFGMNRVDDFGGDIEIFAVDRAHDTPWHFDAQENFTIQLRGTKRWSVCKSDLKDIVTNLHPDSTNIEAVYNDYKTHSGYTGTRPTAPKEGIDDIYTFVLRPGSILYAPAGMWHRVQCENEDGGSLSMNFSVDGRRWADLFASRLQPLLWKNAGWRGRIQDMNPKKARETLNGLLEKLKDTVSRLTADDFLPPAILDSNAVSDEGDSKISLFRVHAEIGDEDREMQQAITEGQAVRERYPNISSSSFIRNPLCDLVMESSSASGTKWTVNSGYTKDNLASDYCRAIFVPHEAYSIMSCLMNMSTEKICPTTFGALLRTDVPVTTTNAELALAKDLAETLLWCRIHRDMSLSDNTQADDTQSQVILKGEMANPKVGTIRSHRDVTLGSAITVDPNTPLAVAVGAGTAELELTYVARRVVRDGVEVDLVIITWAMLPQTRLPGQIGPQTTDTVTGANWPSNHRHGHRGKLALKPQTRSPGGKLALKPQTRSPVANWP</sequence>
<organism evidence="3 4">
    <name type="scientific">Sphaeroforma arctica JP610</name>
    <dbReference type="NCBI Taxonomy" id="667725"/>
    <lineage>
        <taxon>Eukaryota</taxon>
        <taxon>Ichthyosporea</taxon>
        <taxon>Ichthyophonida</taxon>
        <taxon>Sphaeroforma</taxon>
    </lineage>
</organism>
<protein>
    <recommendedName>
        <fullName evidence="2">JmjC domain-containing protein</fullName>
    </recommendedName>
</protein>
<dbReference type="InterPro" id="IPR003347">
    <property type="entry name" value="JmjC_dom"/>
</dbReference>
<feature type="compositionally biased region" description="Polar residues" evidence="1">
    <location>
        <begin position="779"/>
        <end position="793"/>
    </location>
</feature>
<feature type="region of interest" description="Disordered" evidence="1">
    <location>
        <begin position="777"/>
        <end position="830"/>
    </location>
</feature>
<feature type="domain" description="JmjC" evidence="2">
    <location>
        <begin position="317"/>
        <end position="484"/>
    </location>
</feature>
<dbReference type="AlphaFoldDB" id="A0A0L0GD76"/>
<dbReference type="SUPFAM" id="SSF51197">
    <property type="entry name" value="Clavaminate synthase-like"/>
    <property type="match status" value="1"/>
</dbReference>
<evidence type="ECO:0000313" key="3">
    <source>
        <dbReference type="EMBL" id="KNC86841.1"/>
    </source>
</evidence>
<dbReference type="CDD" id="cd02208">
    <property type="entry name" value="cupin_RmlC-like"/>
    <property type="match status" value="1"/>
</dbReference>
<feature type="compositionally biased region" description="Basic residues" evidence="1">
    <location>
        <begin position="794"/>
        <end position="803"/>
    </location>
</feature>
<keyword evidence="4" id="KW-1185">Reference proteome</keyword>
<evidence type="ECO:0000313" key="4">
    <source>
        <dbReference type="Proteomes" id="UP000054560"/>
    </source>
</evidence>
<gene>
    <name evidence="3" type="ORF">SARC_01034</name>
</gene>
<dbReference type="RefSeq" id="XP_014160743.1">
    <property type="nucleotide sequence ID" value="XM_014305268.1"/>
</dbReference>
<feature type="compositionally biased region" description="Polar residues" evidence="1">
    <location>
        <begin position="821"/>
        <end position="830"/>
    </location>
</feature>
<dbReference type="PROSITE" id="PS51184">
    <property type="entry name" value="JMJC"/>
    <property type="match status" value="1"/>
</dbReference>
<dbReference type="OrthoDB" id="47172at2759"/>
<feature type="region of interest" description="Disordered" evidence="1">
    <location>
        <begin position="1"/>
        <end position="20"/>
    </location>
</feature>
<dbReference type="Pfam" id="PF08007">
    <property type="entry name" value="JmjC_2"/>
    <property type="match status" value="1"/>
</dbReference>
<accession>A0A0L0GD76</accession>
<dbReference type="Proteomes" id="UP000054560">
    <property type="component" value="Unassembled WGS sequence"/>
</dbReference>
<dbReference type="Gene3D" id="2.60.120.650">
    <property type="entry name" value="Cupin"/>
    <property type="match status" value="1"/>
</dbReference>
<dbReference type="eggNOG" id="ENOG502RZRQ">
    <property type="taxonomic scope" value="Eukaryota"/>
</dbReference>
<dbReference type="EMBL" id="KQ241633">
    <property type="protein sequence ID" value="KNC86841.1"/>
    <property type="molecule type" value="Genomic_DNA"/>
</dbReference>